<feature type="transmembrane region" description="Helical" evidence="1">
    <location>
        <begin position="61"/>
        <end position="86"/>
    </location>
</feature>
<feature type="transmembrane region" description="Helical" evidence="1">
    <location>
        <begin position="95"/>
        <end position="112"/>
    </location>
</feature>
<feature type="transmembrane region" description="Helical" evidence="1">
    <location>
        <begin position="7"/>
        <end position="26"/>
    </location>
</feature>
<protein>
    <submittedName>
        <fullName evidence="2">Bll5565 protein</fullName>
    </submittedName>
</protein>
<keyword evidence="1" id="KW-0472">Membrane</keyword>
<keyword evidence="1" id="KW-0812">Transmembrane</keyword>
<evidence type="ECO:0000256" key="1">
    <source>
        <dbReference type="SAM" id="Phobius"/>
    </source>
</evidence>
<proteinExistence type="predicted"/>
<dbReference type="EMBL" id="FRYL01000045">
    <property type="protein sequence ID" value="SHO81645.1"/>
    <property type="molecule type" value="Genomic_DNA"/>
</dbReference>
<organism evidence="2">
    <name type="scientific">hydrothermal vent metagenome</name>
    <dbReference type="NCBI Taxonomy" id="652676"/>
    <lineage>
        <taxon>unclassified sequences</taxon>
        <taxon>metagenomes</taxon>
        <taxon>ecological metagenomes</taxon>
    </lineage>
</organism>
<gene>
    <name evidence="2" type="ORF">MNB_SV-15-1191</name>
</gene>
<feature type="transmembrane region" description="Helical" evidence="1">
    <location>
        <begin position="118"/>
        <end position="138"/>
    </location>
</feature>
<dbReference type="AlphaFoldDB" id="A0A1W1EL97"/>
<accession>A0A1W1EL97</accession>
<name>A0A1W1EL97_9ZZZZ</name>
<keyword evidence="1" id="KW-1133">Transmembrane helix</keyword>
<reference evidence="2" key="1">
    <citation type="submission" date="2016-10" db="EMBL/GenBank/DDBJ databases">
        <authorList>
            <person name="de Groot N.N."/>
        </authorList>
    </citation>
    <scope>NUCLEOTIDE SEQUENCE</scope>
</reference>
<sequence length="198" mass="23452">MKFLNRLFNKIILTLQITIILIFILFEEIIWESLAKPIYNLIHSLKIVQKLEIYLQKINNFVALFIFTLLLIIVEGAGVLAGLLFIKGQIIMGSILYITKIPLAGFTFWIFKVTRDKMLSFSFVLWVYNKLISLFNWIKSRELYIKTIKRLKEIKIYIKKIFIPKKSGIFVKLKKIYRAIKMKLKDIRKDNNETNKSN</sequence>
<evidence type="ECO:0000313" key="2">
    <source>
        <dbReference type="EMBL" id="SHO81645.1"/>
    </source>
</evidence>